<feature type="region of interest" description="Disordered" evidence="1">
    <location>
        <begin position="589"/>
        <end position="609"/>
    </location>
</feature>
<dbReference type="Proteomes" id="UP001152592">
    <property type="component" value="Unassembled WGS sequence"/>
</dbReference>
<reference evidence="2" key="1">
    <citation type="submission" date="2021-07" db="EMBL/GenBank/DDBJ databases">
        <authorList>
            <person name="Branca A.L. A."/>
        </authorList>
    </citation>
    <scope>NUCLEOTIDE SEQUENCE</scope>
</reference>
<organism evidence="2 3">
    <name type="scientific">Penicillium salamii</name>
    <dbReference type="NCBI Taxonomy" id="1612424"/>
    <lineage>
        <taxon>Eukaryota</taxon>
        <taxon>Fungi</taxon>
        <taxon>Dikarya</taxon>
        <taxon>Ascomycota</taxon>
        <taxon>Pezizomycotina</taxon>
        <taxon>Eurotiomycetes</taxon>
        <taxon>Eurotiomycetidae</taxon>
        <taxon>Eurotiales</taxon>
        <taxon>Aspergillaceae</taxon>
        <taxon>Penicillium</taxon>
    </lineage>
</organism>
<evidence type="ECO:0000313" key="2">
    <source>
        <dbReference type="EMBL" id="CAG8385922.1"/>
    </source>
</evidence>
<dbReference type="AlphaFoldDB" id="A0A9W4NK62"/>
<protein>
    <submittedName>
        <fullName evidence="2">Uncharacterized protein</fullName>
    </submittedName>
</protein>
<evidence type="ECO:0000256" key="1">
    <source>
        <dbReference type="SAM" id="MobiDB-lite"/>
    </source>
</evidence>
<sequence length="860" mass="97855">MQVKMPMMESTILFLVHRLYTDDIDDPLIKHVAYQSVIDAVGGEKDFVQMIVNAIDPRVLALQGKMITVERLDSIRLSQSQESNPWPHSGGGYCDFITDSRDTGYWRGYVGQASILSHRISQHCRAIRGGKNDALHYHIITKPSAAGHRYGNFIRLWTVDFPICTPTSTKEVFENILEMAFTRAFQTLSPSILEKYFGPCPEGSYSNLGLNVIPPLMQGRELAPTVRGKYADLLGYSSDPEISEWPSIRAKQKLRSKASEKSLVEAQRQPRLNHQENIHALYDAIKIVDGLSNIRPWPSKDKVYWAPLETTLPPFEINVWFAEKSTFLLNESCTDLDIAIPIGTVAAFIGIVLDSIPTHTYGTISLPWGLRESGFTDANSLIWFANFQKYKLIPDTFRVSTARDEEVKFLSKMTQELLMRSNLRVILLCGDIAEQAALREQDLENNFILDLQGCRYEAWLRIQGNEMERIFVRSPAPLLKLWSNKGPASVRIGTLFRFVSAITNTRLSTTFFESALTVALIIRGWDDERFKRIEPLQPELEKINPALRIWLERLGFREDDHVRRLTEYASGSLRLGLLVLMNMLPRKARGEPRKIPQSKEKRRGVVSEQTKMNVRSLLEELQQGNDMKLSDNLSSTEDTTLPEEDMITEAIEHGSVNTTDFDPENGSVMIEKSLKRTHKTSEVSQMAYGRTLKLLIGYNLKGHESRKGEVSTYQFNVQHVTFRIHKAPPNHTTFFVKAEVAPVDEKHSDFYATKARDSDPGIRFGFRVSLRDEKGQEFFVGHAHSSTWQAIAIANSFVDGLEGDTLEEICQRRRRFIFIDKRVQRVPSELRPFVNGAYRDDENKVVRFNSAFATAPKGVV</sequence>
<proteinExistence type="predicted"/>
<dbReference type="EMBL" id="CAJVPD010000239">
    <property type="protein sequence ID" value="CAG8385922.1"/>
    <property type="molecule type" value="Genomic_DNA"/>
</dbReference>
<feature type="compositionally biased region" description="Basic and acidic residues" evidence="1">
    <location>
        <begin position="589"/>
        <end position="605"/>
    </location>
</feature>
<comment type="caution">
    <text evidence="2">The sequence shown here is derived from an EMBL/GenBank/DDBJ whole genome shotgun (WGS) entry which is preliminary data.</text>
</comment>
<accession>A0A9W4NK62</accession>
<name>A0A9W4NK62_9EURO</name>
<evidence type="ECO:0000313" key="3">
    <source>
        <dbReference type="Proteomes" id="UP001152592"/>
    </source>
</evidence>
<gene>
    <name evidence="2" type="ORF">PSALAMII_LOCUS6230</name>
</gene>
<dbReference type="OrthoDB" id="3900342at2759"/>